<dbReference type="GO" id="GO:0016020">
    <property type="term" value="C:membrane"/>
    <property type="evidence" value="ECO:0007669"/>
    <property type="project" value="UniProtKB-SubCell"/>
</dbReference>
<dbReference type="RefSeq" id="WP_183190830.1">
    <property type="nucleotide sequence ID" value="NZ_JACICD010000006.1"/>
</dbReference>
<dbReference type="GO" id="GO:0016491">
    <property type="term" value="F:oxidoreductase activity"/>
    <property type="evidence" value="ECO:0007669"/>
    <property type="project" value="InterPro"/>
</dbReference>
<dbReference type="InterPro" id="IPR008972">
    <property type="entry name" value="Cupredoxin"/>
</dbReference>
<feature type="domain" description="Cytochrome oxidase subunit II copper A binding" evidence="15">
    <location>
        <begin position="104"/>
        <end position="217"/>
    </location>
</feature>
<dbReference type="Gene3D" id="2.60.40.420">
    <property type="entry name" value="Cupredoxins - blue copper proteins"/>
    <property type="match status" value="1"/>
</dbReference>
<dbReference type="PANTHER" id="PTHR22888:SF9">
    <property type="entry name" value="CYTOCHROME C OXIDASE SUBUNIT 2"/>
    <property type="match status" value="1"/>
</dbReference>
<dbReference type="InterPro" id="IPR001505">
    <property type="entry name" value="Copper_CuA"/>
</dbReference>
<keyword evidence="5 14" id="KW-0812">Transmembrane</keyword>
<evidence type="ECO:0000256" key="13">
    <source>
        <dbReference type="ARBA" id="ARBA00047816"/>
    </source>
</evidence>
<evidence type="ECO:0000256" key="9">
    <source>
        <dbReference type="ARBA" id="ARBA00023008"/>
    </source>
</evidence>
<dbReference type="InterPro" id="IPR002429">
    <property type="entry name" value="CcO_II-like_C"/>
</dbReference>
<evidence type="ECO:0000256" key="14">
    <source>
        <dbReference type="SAM" id="Phobius"/>
    </source>
</evidence>
<organism evidence="16 17">
    <name type="scientific">Ancylobacter tetraedralis</name>
    <dbReference type="NCBI Taxonomy" id="217068"/>
    <lineage>
        <taxon>Bacteria</taxon>
        <taxon>Pseudomonadati</taxon>
        <taxon>Pseudomonadota</taxon>
        <taxon>Alphaproteobacteria</taxon>
        <taxon>Hyphomicrobiales</taxon>
        <taxon>Xanthobacteraceae</taxon>
        <taxon>Ancylobacter</taxon>
    </lineage>
</organism>
<evidence type="ECO:0000256" key="1">
    <source>
        <dbReference type="ARBA" id="ARBA00004141"/>
    </source>
</evidence>
<dbReference type="InterPro" id="IPR045187">
    <property type="entry name" value="CcO_II"/>
</dbReference>
<dbReference type="EMBL" id="JACICD010000006">
    <property type="protein sequence ID" value="MBB3772673.1"/>
    <property type="molecule type" value="Genomic_DNA"/>
</dbReference>
<keyword evidence="9" id="KW-0186">Copper</keyword>
<dbReference type="SUPFAM" id="SSF49503">
    <property type="entry name" value="Cupredoxins"/>
    <property type="match status" value="1"/>
</dbReference>
<dbReference type="PROSITE" id="PS00078">
    <property type="entry name" value="COX2"/>
    <property type="match status" value="1"/>
</dbReference>
<dbReference type="Proteomes" id="UP000533469">
    <property type="component" value="Unassembled WGS sequence"/>
</dbReference>
<keyword evidence="4" id="KW-0679">Respiratory chain</keyword>
<name>A0A839ZD11_9HYPH</name>
<evidence type="ECO:0000313" key="16">
    <source>
        <dbReference type="EMBL" id="MBB3772673.1"/>
    </source>
</evidence>
<dbReference type="Pfam" id="PF00116">
    <property type="entry name" value="COX2"/>
    <property type="match status" value="1"/>
</dbReference>
<keyword evidence="3" id="KW-0813">Transport</keyword>
<evidence type="ECO:0000256" key="2">
    <source>
        <dbReference type="ARBA" id="ARBA00007866"/>
    </source>
</evidence>
<comment type="function">
    <text evidence="11">Subunits I and II form the functional core of the enzyme complex. Electrons originating in cytochrome c are transferred via heme a and Cu(A) to the binuclear center formed by heme a3 and Cu(B).</text>
</comment>
<evidence type="ECO:0000256" key="10">
    <source>
        <dbReference type="ARBA" id="ARBA00023136"/>
    </source>
</evidence>
<dbReference type="AlphaFoldDB" id="A0A839ZD11"/>
<feature type="transmembrane region" description="Helical" evidence="14">
    <location>
        <begin position="34"/>
        <end position="58"/>
    </location>
</feature>
<dbReference type="PROSITE" id="PS50857">
    <property type="entry name" value="COX2_CUA"/>
    <property type="match status" value="1"/>
</dbReference>
<comment type="catalytic activity">
    <reaction evidence="13">
        <text>4 Fe(II)-[cytochrome c] + O2 + 8 H(+)(in) = 4 Fe(III)-[cytochrome c] + 2 H2O + 4 H(+)(out)</text>
        <dbReference type="Rhea" id="RHEA:11436"/>
        <dbReference type="Rhea" id="RHEA-COMP:10350"/>
        <dbReference type="Rhea" id="RHEA-COMP:14399"/>
        <dbReference type="ChEBI" id="CHEBI:15377"/>
        <dbReference type="ChEBI" id="CHEBI:15378"/>
        <dbReference type="ChEBI" id="CHEBI:15379"/>
        <dbReference type="ChEBI" id="CHEBI:29033"/>
        <dbReference type="ChEBI" id="CHEBI:29034"/>
        <dbReference type="EC" id="7.1.1.9"/>
    </reaction>
</comment>
<sequence>MLIPLAMGGMLAGCTGPLSTLAPAGPTAGSIASLWWVMLAGATALFALVMGLFALVMLRPDWARRISPGRWIVLGGLVLPAIVLTPLLVFALLTGERLLPRLAADPMRIEAEARQWEWTFRYPAAGGAETRGVLHLPAGTPVDVVVTSTDVIHAFWIPRLAGKIDAVPGHANVLRIEADRPGTYQGLCNEFCGVGHTGMRFDVIVHPAVEFPASLAAAAAGKVQP</sequence>
<dbReference type="PANTHER" id="PTHR22888">
    <property type="entry name" value="CYTOCHROME C OXIDASE, SUBUNIT II"/>
    <property type="match status" value="1"/>
</dbReference>
<evidence type="ECO:0000313" key="17">
    <source>
        <dbReference type="Proteomes" id="UP000533469"/>
    </source>
</evidence>
<evidence type="ECO:0000256" key="12">
    <source>
        <dbReference type="ARBA" id="ARBA00031399"/>
    </source>
</evidence>
<gene>
    <name evidence="16" type="ORF">FHS55_003294</name>
</gene>
<dbReference type="GO" id="GO:0004129">
    <property type="term" value="F:cytochrome-c oxidase activity"/>
    <property type="evidence" value="ECO:0007669"/>
    <property type="project" value="UniProtKB-EC"/>
</dbReference>
<evidence type="ECO:0000256" key="7">
    <source>
        <dbReference type="ARBA" id="ARBA00022982"/>
    </source>
</evidence>
<keyword evidence="6" id="KW-0479">Metal-binding</keyword>
<accession>A0A839ZD11</accession>
<evidence type="ECO:0000259" key="15">
    <source>
        <dbReference type="PROSITE" id="PS50857"/>
    </source>
</evidence>
<comment type="subcellular location">
    <subcellularLocation>
        <location evidence="1">Membrane</location>
        <topology evidence="1">Multi-pass membrane protein</topology>
    </subcellularLocation>
</comment>
<dbReference type="NCBIfam" id="TIGR02866">
    <property type="entry name" value="CoxB"/>
    <property type="match status" value="1"/>
</dbReference>
<keyword evidence="17" id="KW-1185">Reference proteome</keyword>
<proteinExistence type="inferred from homology"/>
<protein>
    <recommendedName>
        <fullName evidence="12">Cytochrome aa3 subunit 2</fullName>
    </recommendedName>
</protein>
<evidence type="ECO:0000256" key="5">
    <source>
        <dbReference type="ARBA" id="ARBA00022692"/>
    </source>
</evidence>
<comment type="caution">
    <text evidence="16">The sequence shown here is derived from an EMBL/GenBank/DDBJ whole genome shotgun (WGS) entry which is preliminary data.</text>
</comment>
<evidence type="ECO:0000256" key="3">
    <source>
        <dbReference type="ARBA" id="ARBA00022448"/>
    </source>
</evidence>
<dbReference type="InterPro" id="IPR014222">
    <property type="entry name" value="Cyt_c_oxidase_su2"/>
</dbReference>
<keyword evidence="8 14" id="KW-1133">Transmembrane helix</keyword>
<dbReference type="GO" id="GO:0042773">
    <property type="term" value="P:ATP synthesis coupled electron transport"/>
    <property type="evidence" value="ECO:0007669"/>
    <property type="project" value="TreeGrafter"/>
</dbReference>
<evidence type="ECO:0000256" key="8">
    <source>
        <dbReference type="ARBA" id="ARBA00022989"/>
    </source>
</evidence>
<reference evidence="16 17" key="1">
    <citation type="submission" date="2020-08" db="EMBL/GenBank/DDBJ databases">
        <title>Genomic Encyclopedia of Type Strains, Phase IV (KMG-IV): sequencing the most valuable type-strain genomes for metagenomic binning, comparative biology and taxonomic classification.</title>
        <authorList>
            <person name="Goeker M."/>
        </authorList>
    </citation>
    <scope>NUCLEOTIDE SEQUENCE [LARGE SCALE GENOMIC DNA]</scope>
    <source>
        <strain evidence="16 17">DSM 5895</strain>
    </source>
</reference>
<keyword evidence="7" id="KW-0249">Electron transport</keyword>
<dbReference type="GO" id="GO:0005507">
    <property type="term" value="F:copper ion binding"/>
    <property type="evidence" value="ECO:0007669"/>
    <property type="project" value="InterPro"/>
</dbReference>
<comment type="similarity">
    <text evidence="2">Belongs to the cytochrome c oxidase subunit 2 family.</text>
</comment>
<evidence type="ECO:0000256" key="4">
    <source>
        <dbReference type="ARBA" id="ARBA00022660"/>
    </source>
</evidence>
<feature type="transmembrane region" description="Helical" evidence="14">
    <location>
        <begin position="70"/>
        <end position="93"/>
    </location>
</feature>
<evidence type="ECO:0000256" key="6">
    <source>
        <dbReference type="ARBA" id="ARBA00022723"/>
    </source>
</evidence>
<evidence type="ECO:0000256" key="11">
    <source>
        <dbReference type="ARBA" id="ARBA00024688"/>
    </source>
</evidence>
<keyword evidence="10 14" id="KW-0472">Membrane</keyword>